<dbReference type="OrthoDB" id="7832779at2"/>
<protein>
    <submittedName>
        <fullName evidence="1">Uncharacterized protein</fullName>
    </submittedName>
</protein>
<dbReference type="RefSeq" id="WP_132599128.1">
    <property type="nucleotide sequence ID" value="NZ_NRRP01000004.1"/>
</dbReference>
<accession>A0A4R2P172</accession>
<organism evidence="1 2">
    <name type="scientific">Rhodovulum adriaticum</name>
    <name type="common">Rhodopseudomonas adriatica</name>
    <dbReference type="NCBI Taxonomy" id="35804"/>
    <lineage>
        <taxon>Bacteria</taxon>
        <taxon>Pseudomonadati</taxon>
        <taxon>Pseudomonadota</taxon>
        <taxon>Alphaproteobacteria</taxon>
        <taxon>Rhodobacterales</taxon>
        <taxon>Paracoccaceae</taxon>
        <taxon>Rhodovulum</taxon>
    </lineage>
</organism>
<evidence type="ECO:0000313" key="2">
    <source>
        <dbReference type="Proteomes" id="UP000295733"/>
    </source>
</evidence>
<proteinExistence type="predicted"/>
<comment type="caution">
    <text evidence="1">The sequence shown here is derived from an EMBL/GenBank/DDBJ whole genome shotgun (WGS) entry which is preliminary data.</text>
</comment>
<reference evidence="1 2" key="1">
    <citation type="submission" date="2019-03" db="EMBL/GenBank/DDBJ databases">
        <title>Genomic Encyclopedia of Type Strains, Phase IV (KMG-IV): sequencing the most valuable type-strain genomes for metagenomic binning, comparative biology and taxonomic classification.</title>
        <authorList>
            <person name="Goeker M."/>
        </authorList>
    </citation>
    <scope>NUCLEOTIDE SEQUENCE [LARGE SCALE GENOMIC DNA]</scope>
    <source>
        <strain evidence="1 2">DSM 2781</strain>
    </source>
</reference>
<sequence>MSLKDVFQKPHWQHFLGLPGLGDLATPAILAADEFFDFIATHGIAAPGSSDFATWALNAGPDAADRRLLDLGHALATCLPGFEGQIAEARKFVKASIRSTALSSAKGKPADAPGAMHSPVRYEPWDPIAPPARPAPVPRRVSVQPWELPQDWQTALRRAATGMPRNGVAIAPSIVKRMREKLCQLAWSARKAGLEPDLSPEVTEQYLVDLRTRIEKRRDGLRWATLRASFEELHRFSRLIGAPGDTVTHLSRIYWDLHGRERFQLALKHFRILETGHTTDSVLDLAEQLLHTANTLENANKRHRMRNASCILGLYPIAPLRNASAYLVFGETLFWHGNQWIIDTYIQKTARHTPERFVMPLEPETGRFIDAVILGDRSILLLPELRRQVQEMQRPLFILANGKPAAKSYAPRIFKALTGNSFTTTRSMLHTDEAIHNGEAGVDSARAACHQKAGSRIVEKYQLEAVMRHAVEHSREASRKRRLALLAKTETSLFETAPPLG</sequence>
<evidence type="ECO:0000313" key="1">
    <source>
        <dbReference type="EMBL" id="TCP27611.1"/>
    </source>
</evidence>
<name>A0A4R2P172_RHOAD</name>
<dbReference type="AlphaFoldDB" id="A0A4R2P172"/>
<dbReference type="EMBL" id="SLXL01000001">
    <property type="protein sequence ID" value="TCP27611.1"/>
    <property type="molecule type" value="Genomic_DNA"/>
</dbReference>
<dbReference type="Proteomes" id="UP000295733">
    <property type="component" value="Unassembled WGS sequence"/>
</dbReference>
<gene>
    <name evidence="1" type="ORF">EV656_101520</name>
</gene>
<keyword evidence="2" id="KW-1185">Reference proteome</keyword>